<gene>
    <name evidence="2" type="ORF">GYA93_10315</name>
</gene>
<reference evidence="2 3" key="1">
    <citation type="submission" date="2020-01" db="EMBL/GenBank/DDBJ databases">
        <title>Investigation of new actinobacteria for the biodesulphurisation of diesel fuel.</title>
        <authorList>
            <person name="Athi Narayanan S.M."/>
        </authorList>
    </citation>
    <scope>NUCLEOTIDE SEQUENCE [LARGE SCALE GENOMIC DNA]</scope>
    <source>
        <strain evidence="2 3">213E</strain>
    </source>
</reference>
<evidence type="ECO:0000313" key="3">
    <source>
        <dbReference type="Proteomes" id="UP000466307"/>
    </source>
</evidence>
<dbReference type="AlphaFoldDB" id="A0A7K3LPI6"/>
<evidence type="ECO:0000313" key="2">
    <source>
        <dbReference type="EMBL" id="NDK89971.1"/>
    </source>
</evidence>
<proteinExistence type="predicted"/>
<dbReference type="EMBL" id="JAADZU010000027">
    <property type="protein sequence ID" value="NDK89971.1"/>
    <property type="molecule type" value="Genomic_DNA"/>
</dbReference>
<dbReference type="Proteomes" id="UP000466307">
    <property type="component" value="Unassembled WGS sequence"/>
</dbReference>
<comment type="caution">
    <text evidence="2">The sequence shown here is derived from an EMBL/GenBank/DDBJ whole genome shotgun (WGS) entry which is preliminary data.</text>
</comment>
<dbReference type="RefSeq" id="WP_157079368.1">
    <property type="nucleotide sequence ID" value="NZ_JAADZU010000027.1"/>
</dbReference>
<feature type="region of interest" description="Disordered" evidence="1">
    <location>
        <begin position="1"/>
        <end position="26"/>
    </location>
</feature>
<keyword evidence="3" id="KW-1185">Reference proteome</keyword>
<protein>
    <submittedName>
        <fullName evidence="2">Uncharacterized protein</fullName>
    </submittedName>
</protein>
<name>A0A7K3LPI6_9ACTN</name>
<accession>A0A7K3LPI6</accession>
<sequence length="319" mass="34604">MGIFRRRGRPESPGPGPQRPDAPADELFPHLSVDDVAWIRSTAQGILAGHGIEVTPSGADLVAADGMRFALDNAVTKCRTAPRSEWTAILGHHFGAMARMQDGPTIDDLTPEQFSAQVRTRLIARDALVMGGVDMRGYARTVADDLAAVLCVDFPETVGYIDGGRAERLDLDAAFRSGQQHTDAEPIDEVRHTDSHITFVFGQSVFTASKVLNMAGLATQVFGRDAPYGVVFAVPDRTCVLMHLIESSAVMEAIGQLAQAAAGLYDDAISPVSPNIYHWYRDRITRVSSADAENRSIDITPDDHLMNILEHLNEANGNQ</sequence>
<organism evidence="2 3">
    <name type="scientific">Gordonia desulfuricans</name>
    <dbReference type="NCBI Taxonomy" id="89051"/>
    <lineage>
        <taxon>Bacteria</taxon>
        <taxon>Bacillati</taxon>
        <taxon>Actinomycetota</taxon>
        <taxon>Actinomycetes</taxon>
        <taxon>Mycobacteriales</taxon>
        <taxon>Gordoniaceae</taxon>
        <taxon>Gordonia</taxon>
    </lineage>
</organism>
<evidence type="ECO:0000256" key="1">
    <source>
        <dbReference type="SAM" id="MobiDB-lite"/>
    </source>
</evidence>